<sequence length="659" mass="74517">MSWLKHPEKLFASNEKIKYDIKNGTNLSEGKNSTAKKVNTADTTDKDKNYSKSIIHGETSKQQSTAPGNLQKSDSATISGTGRDIILKKITPGKTKSEDKNNSGSINDGVLSVKDPTTQLESKENTSSGAKLKDLNFPTDNSTILKKLQTSIKENEEQNNSGVIINSSFGFVKNVTNPLESKKNSSSGSNYKEENLATFRATLKNGKTSKKGKKGKNSNQTINTNPTNPLESKESTSSGSKPKEANLPTENNTILKNEKTDKNNSQTINHSKKPKKPVEELALSWVNNPKKLLETEEGASGSNIKTNTKTSLSNNSPHKAAKNNVLQLDIVEQVIKNTKSNEEFKSLLEIVSNIMSNKNVKNRKTKINLFESFLESYQYANPNYMKQVKTTLKYCESQVTIASYFVDAKDFEGGDLAFFDGASGLLKGILSINNVKREALMKFNRYNNRYIQNEAAVLAQLKHANVIELLGYIASTKKDNVKKIFLEYMNLHDLARGLEDKEVDLSIENVKKIFIDLATGMEYVHSKKILHRDLRLSHFLYNNKNEYKIGGFDRAVYVGNSNGEYQSPVWESMLRVTKTLTPPEWDEMEKYTYTYKTDVYCMGYCFRIILRKRYPPLETQLEEIAKELEEFVFDNMFFEIPQCRKDFTKIKTFIQNLKI</sequence>
<evidence type="ECO:0000256" key="1">
    <source>
        <dbReference type="ARBA" id="ARBA00022527"/>
    </source>
</evidence>
<evidence type="ECO:0000313" key="8">
    <source>
        <dbReference type="RefSeq" id="XP_028134103.1"/>
    </source>
</evidence>
<dbReference type="GO" id="GO:0005524">
    <property type="term" value="F:ATP binding"/>
    <property type="evidence" value="ECO:0007669"/>
    <property type="project" value="UniProtKB-KW"/>
</dbReference>
<evidence type="ECO:0000256" key="2">
    <source>
        <dbReference type="ARBA" id="ARBA00022679"/>
    </source>
</evidence>
<feature type="region of interest" description="Disordered" evidence="6">
    <location>
        <begin position="294"/>
        <end position="320"/>
    </location>
</feature>
<dbReference type="PANTHER" id="PTHR24345:SF91">
    <property type="entry name" value="SERINE_THREONINE-PROTEIN KINASE PLK4"/>
    <property type="match status" value="1"/>
</dbReference>
<feature type="compositionally biased region" description="Polar residues" evidence="6">
    <location>
        <begin position="220"/>
        <end position="240"/>
    </location>
</feature>
<dbReference type="Pfam" id="PF00069">
    <property type="entry name" value="Pkinase"/>
    <property type="match status" value="1"/>
</dbReference>
<dbReference type="PANTHER" id="PTHR24345">
    <property type="entry name" value="SERINE/THREONINE-PROTEIN KINASE PLK"/>
    <property type="match status" value="1"/>
</dbReference>
<evidence type="ECO:0000256" key="4">
    <source>
        <dbReference type="ARBA" id="ARBA00022777"/>
    </source>
</evidence>
<keyword evidence="5" id="KW-0067">ATP-binding</keyword>
<evidence type="ECO:0000256" key="6">
    <source>
        <dbReference type="SAM" id="MobiDB-lite"/>
    </source>
</evidence>
<protein>
    <submittedName>
        <fullName evidence="8">Serine/threonine-protein kinase pakF-like</fullName>
    </submittedName>
</protein>
<dbReference type="SUPFAM" id="SSF56112">
    <property type="entry name" value="Protein kinase-like (PK-like)"/>
    <property type="match status" value="1"/>
</dbReference>
<feature type="region of interest" description="Disordered" evidence="6">
    <location>
        <begin position="22"/>
        <end position="78"/>
    </location>
</feature>
<dbReference type="AlphaFoldDB" id="A0A6P7FM83"/>
<evidence type="ECO:0000256" key="5">
    <source>
        <dbReference type="ARBA" id="ARBA00022840"/>
    </source>
</evidence>
<name>A0A6P7FM83_DIAVI</name>
<dbReference type="PROSITE" id="PS50011">
    <property type="entry name" value="PROTEIN_KINASE_DOM"/>
    <property type="match status" value="1"/>
</dbReference>
<evidence type="ECO:0000259" key="7">
    <source>
        <dbReference type="PROSITE" id="PS50011"/>
    </source>
</evidence>
<dbReference type="InParanoid" id="A0A6P7FM83"/>
<feature type="region of interest" description="Disordered" evidence="6">
    <location>
        <begin position="202"/>
        <end position="277"/>
    </location>
</feature>
<keyword evidence="4" id="KW-0418">Kinase</keyword>
<reference evidence="8" key="1">
    <citation type="submission" date="2025-08" db="UniProtKB">
        <authorList>
            <consortium name="RefSeq"/>
        </authorList>
    </citation>
    <scope>IDENTIFICATION</scope>
    <source>
        <tissue evidence="8">Whole insect</tissue>
    </source>
</reference>
<keyword evidence="2" id="KW-0808">Transferase</keyword>
<dbReference type="Gene3D" id="1.10.510.10">
    <property type="entry name" value="Transferase(Phosphotransferase) domain 1"/>
    <property type="match status" value="1"/>
</dbReference>
<gene>
    <name evidence="8" type="primary">LOC114329264</name>
</gene>
<dbReference type="CDD" id="cd00180">
    <property type="entry name" value="PKc"/>
    <property type="match status" value="1"/>
</dbReference>
<accession>A0A6P7FM83</accession>
<feature type="compositionally biased region" description="Polar residues" evidence="6">
    <location>
        <begin position="115"/>
        <end position="129"/>
    </location>
</feature>
<proteinExistence type="predicted"/>
<feature type="domain" description="Protein kinase" evidence="7">
    <location>
        <begin position="405"/>
        <end position="659"/>
    </location>
</feature>
<dbReference type="OrthoDB" id="28230at2759"/>
<feature type="compositionally biased region" description="Polar residues" evidence="6">
    <location>
        <begin position="60"/>
        <end position="78"/>
    </location>
</feature>
<dbReference type="InterPro" id="IPR000719">
    <property type="entry name" value="Prot_kinase_dom"/>
</dbReference>
<feature type="region of interest" description="Disordered" evidence="6">
    <location>
        <begin position="90"/>
        <end position="138"/>
    </location>
</feature>
<organism evidence="8">
    <name type="scientific">Diabrotica virgifera virgifera</name>
    <name type="common">western corn rootworm</name>
    <dbReference type="NCBI Taxonomy" id="50390"/>
    <lineage>
        <taxon>Eukaryota</taxon>
        <taxon>Metazoa</taxon>
        <taxon>Ecdysozoa</taxon>
        <taxon>Arthropoda</taxon>
        <taxon>Hexapoda</taxon>
        <taxon>Insecta</taxon>
        <taxon>Pterygota</taxon>
        <taxon>Neoptera</taxon>
        <taxon>Endopterygota</taxon>
        <taxon>Coleoptera</taxon>
        <taxon>Polyphaga</taxon>
        <taxon>Cucujiformia</taxon>
        <taxon>Chrysomeloidea</taxon>
        <taxon>Chrysomelidae</taxon>
        <taxon>Galerucinae</taxon>
        <taxon>Diabroticina</taxon>
        <taxon>Diabroticites</taxon>
        <taxon>Diabrotica</taxon>
    </lineage>
</organism>
<dbReference type="RefSeq" id="XP_028134103.1">
    <property type="nucleotide sequence ID" value="XM_028278302.1"/>
</dbReference>
<evidence type="ECO:0000256" key="3">
    <source>
        <dbReference type="ARBA" id="ARBA00022741"/>
    </source>
</evidence>
<keyword evidence="1" id="KW-0723">Serine/threonine-protein kinase</keyword>
<dbReference type="KEGG" id="dvv:114329264"/>
<feature type="compositionally biased region" description="Polar residues" evidence="6">
    <location>
        <begin position="23"/>
        <end position="42"/>
    </location>
</feature>
<dbReference type="GO" id="GO:0004674">
    <property type="term" value="F:protein serine/threonine kinase activity"/>
    <property type="evidence" value="ECO:0007669"/>
    <property type="project" value="UniProtKB-KW"/>
</dbReference>
<keyword evidence="3" id="KW-0547">Nucleotide-binding</keyword>
<feature type="compositionally biased region" description="Basic residues" evidence="6">
    <location>
        <begin position="207"/>
        <end position="216"/>
    </location>
</feature>
<feature type="compositionally biased region" description="Polar residues" evidence="6">
    <location>
        <begin position="300"/>
        <end position="317"/>
    </location>
</feature>
<dbReference type="InterPro" id="IPR011009">
    <property type="entry name" value="Kinase-like_dom_sf"/>
</dbReference>
<dbReference type="GO" id="GO:0005634">
    <property type="term" value="C:nucleus"/>
    <property type="evidence" value="ECO:0007669"/>
    <property type="project" value="TreeGrafter"/>
</dbReference>